<proteinExistence type="predicted"/>
<organism evidence="2 3">
    <name type="scientific">Leclercia adecarboxylata</name>
    <dbReference type="NCBI Taxonomy" id="83655"/>
    <lineage>
        <taxon>Bacteria</taxon>
        <taxon>Pseudomonadati</taxon>
        <taxon>Pseudomonadota</taxon>
        <taxon>Gammaproteobacteria</taxon>
        <taxon>Enterobacterales</taxon>
        <taxon>Enterobacteriaceae</taxon>
        <taxon>Leclercia</taxon>
    </lineage>
</organism>
<evidence type="ECO:0000313" key="2">
    <source>
        <dbReference type="EMBL" id="VTP79251.1"/>
    </source>
</evidence>
<dbReference type="AlphaFoldDB" id="A0A4U9IRD4"/>
<name>A0A4U9IRD4_9ENTR</name>
<sequence length="66" mass="7118">MLLLPFPLASLLVNSTAHHCLNAALTPFELDNGQAKVGASVGIDEVQEEDDFVNALRRADRSDVPD</sequence>
<feature type="signal peptide" evidence="1">
    <location>
        <begin position="1"/>
        <end position="19"/>
    </location>
</feature>
<dbReference type="EMBL" id="LR590464">
    <property type="protein sequence ID" value="VTP79251.1"/>
    <property type="molecule type" value="Genomic_DNA"/>
</dbReference>
<evidence type="ECO:0000313" key="3">
    <source>
        <dbReference type="Proteomes" id="UP000310719"/>
    </source>
</evidence>
<accession>A0A4U9IRD4</accession>
<feature type="chain" id="PRO_5020910597" evidence="1">
    <location>
        <begin position="20"/>
        <end position="66"/>
    </location>
</feature>
<reference evidence="2 3" key="1">
    <citation type="submission" date="2019-05" db="EMBL/GenBank/DDBJ databases">
        <authorList>
            <consortium name="Pathogen Informatics"/>
        </authorList>
    </citation>
    <scope>NUCLEOTIDE SEQUENCE [LARGE SCALE GENOMIC DNA]</scope>
    <source>
        <strain evidence="2 3">NCTC13032</strain>
    </source>
</reference>
<gene>
    <name evidence="2" type="ORF">NCTC13032_06301</name>
</gene>
<dbReference type="Proteomes" id="UP000310719">
    <property type="component" value="Chromosome"/>
</dbReference>
<keyword evidence="1" id="KW-0732">Signal</keyword>
<protein>
    <submittedName>
        <fullName evidence="2">Uncharacterized protein</fullName>
    </submittedName>
</protein>
<evidence type="ECO:0000256" key="1">
    <source>
        <dbReference type="SAM" id="SignalP"/>
    </source>
</evidence>